<dbReference type="EMBL" id="EQ999974">
    <property type="protein sequence ID" value="EEQ86856.2"/>
    <property type="molecule type" value="Genomic_DNA"/>
</dbReference>
<evidence type="ECO:0000313" key="1">
    <source>
        <dbReference type="EMBL" id="EEQ86856.2"/>
    </source>
</evidence>
<dbReference type="GeneID" id="69024487"/>
<dbReference type="Proteomes" id="UP000002039">
    <property type="component" value="Unassembled WGS sequence"/>
</dbReference>
<organism evidence="1 2">
    <name type="scientific">Ajellomyces dermatitidis (strain ER-3 / ATCC MYA-2586)</name>
    <name type="common">Blastomyces dermatitidis</name>
    <dbReference type="NCBI Taxonomy" id="559297"/>
    <lineage>
        <taxon>Eukaryota</taxon>
        <taxon>Fungi</taxon>
        <taxon>Dikarya</taxon>
        <taxon>Ascomycota</taxon>
        <taxon>Pezizomycotina</taxon>
        <taxon>Eurotiomycetes</taxon>
        <taxon>Eurotiomycetidae</taxon>
        <taxon>Onygenales</taxon>
        <taxon>Ajellomycetaceae</taxon>
        <taxon>Blastomyces</taxon>
    </lineage>
</organism>
<accession>A0ABP2ESU3</accession>
<name>A0ABP2ESU3_AJEDR</name>
<dbReference type="RefSeq" id="XP_045274312.1">
    <property type="nucleotide sequence ID" value="XM_045417525.1"/>
</dbReference>
<protein>
    <submittedName>
        <fullName evidence="1">Uncharacterized protein</fullName>
    </submittedName>
</protein>
<proteinExistence type="predicted"/>
<sequence>MNQVLRKELHGVINRDGVLFMNMRDARKYQQQVSLNNILCLLPQPQLSAGRLRKRLAHKIGPRPTVHGQMGMACEESRVLSLRGKN</sequence>
<keyword evidence="2" id="KW-1185">Reference proteome</keyword>
<reference evidence="2" key="1">
    <citation type="journal article" date="2015" name="PLoS Genet.">
        <title>The dynamic genome and transcriptome of the human fungal pathogen Blastomyces and close relative Emmonsia.</title>
        <authorList>
            <person name="Munoz J.F."/>
            <person name="Gauthier G.M."/>
            <person name="Desjardins C.A."/>
            <person name="Gallo J.E."/>
            <person name="Holder J."/>
            <person name="Sullivan T.D."/>
            <person name="Marty A.J."/>
            <person name="Carmen J.C."/>
            <person name="Chen Z."/>
            <person name="Ding L."/>
            <person name="Gujja S."/>
            <person name="Magrini V."/>
            <person name="Misas E."/>
            <person name="Mitreva M."/>
            <person name="Priest M."/>
            <person name="Saif S."/>
            <person name="Whiston E.A."/>
            <person name="Young S."/>
            <person name="Zeng Q."/>
            <person name="Goldman W.E."/>
            <person name="Mardis E.R."/>
            <person name="Taylor J.W."/>
            <person name="McEwen J.G."/>
            <person name="Clay O.K."/>
            <person name="Klein B.S."/>
            <person name="Cuomo C.A."/>
        </authorList>
    </citation>
    <scope>NUCLEOTIDE SEQUENCE [LARGE SCALE GENOMIC DNA]</scope>
    <source>
        <strain evidence="2">ER-3 / ATCC MYA-2586</strain>
    </source>
</reference>
<evidence type="ECO:0000313" key="2">
    <source>
        <dbReference type="Proteomes" id="UP000002039"/>
    </source>
</evidence>
<gene>
    <name evidence="1" type="ORF">BDCG_01976</name>
</gene>